<sequence>MEPMLYYGVEGVAVGARTARWPLSFLYERFLTEQIMLGCMDNQVCMMIHP</sequence>
<organism evidence="1">
    <name type="scientific">Arundo donax</name>
    <name type="common">Giant reed</name>
    <name type="synonym">Donax arundinaceus</name>
    <dbReference type="NCBI Taxonomy" id="35708"/>
    <lineage>
        <taxon>Eukaryota</taxon>
        <taxon>Viridiplantae</taxon>
        <taxon>Streptophyta</taxon>
        <taxon>Embryophyta</taxon>
        <taxon>Tracheophyta</taxon>
        <taxon>Spermatophyta</taxon>
        <taxon>Magnoliopsida</taxon>
        <taxon>Liliopsida</taxon>
        <taxon>Poales</taxon>
        <taxon>Poaceae</taxon>
        <taxon>PACMAD clade</taxon>
        <taxon>Arundinoideae</taxon>
        <taxon>Arundineae</taxon>
        <taxon>Arundo</taxon>
    </lineage>
</organism>
<dbReference type="AlphaFoldDB" id="A0A0A8YQQ3"/>
<reference evidence="1" key="1">
    <citation type="submission" date="2014-09" db="EMBL/GenBank/DDBJ databases">
        <authorList>
            <person name="Magalhaes I.L.F."/>
            <person name="Oliveira U."/>
            <person name="Santos F.R."/>
            <person name="Vidigal T.H.D.A."/>
            <person name="Brescovit A.D."/>
            <person name="Santos A.J."/>
        </authorList>
    </citation>
    <scope>NUCLEOTIDE SEQUENCE</scope>
    <source>
        <tissue evidence="1">Shoot tissue taken approximately 20 cm above the soil surface</tissue>
    </source>
</reference>
<proteinExistence type="predicted"/>
<accession>A0A0A8YQQ3</accession>
<reference evidence="1" key="2">
    <citation type="journal article" date="2015" name="Data Brief">
        <title>Shoot transcriptome of the giant reed, Arundo donax.</title>
        <authorList>
            <person name="Barrero R.A."/>
            <person name="Guerrero F.D."/>
            <person name="Moolhuijzen P."/>
            <person name="Goolsby J.A."/>
            <person name="Tidwell J."/>
            <person name="Bellgard S.E."/>
            <person name="Bellgard M.I."/>
        </authorList>
    </citation>
    <scope>NUCLEOTIDE SEQUENCE</scope>
    <source>
        <tissue evidence="1">Shoot tissue taken approximately 20 cm above the soil surface</tissue>
    </source>
</reference>
<evidence type="ECO:0000313" key="1">
    <source>
        <dbReference type="EMBL" id="JAD24707.1"/>
    </source>
</evidence>
<protein>
    <submittedName>
        <fullName evidence="1">Uncharacterized protein</fullName>
    </submittedName>
</protein>
<name>A0A0A8YQQ3_ARUDO</name>
<dbReference type="EMBL" id="GBRH01273188">
    <property type="protein sequence ID" value="JAD24707.1"/>
    <property type="molecule type" value="Transcribed_RNA"/>
</dbReference>